<dbReference type="OrthoDB" id="7064177at2"/>
<evidence type="ECO:0000259" key="2">
    <source>
        <dbReference type="Pfam" id="PF20349"/>
    </source>
</evidence>
<evidence type="ECO:0000313" key="4">
    <source>
        <dbReference type="Proteomes" id="UP000627715"/>
    </source>
</evidence>
<feature type="transmembrane region" description="Helical" evidence="1">
    <location>
        <begin position="35"/>
        <end position="54"/>
    </location>
</feature>
<gene>
    <name evidence="3" type="ORF">GCM10011403_20920</name>
</gene>
<dbReference type="AlphaFoldDB" id="A0A916VJ34"/>
<keyword evidence="4" id="KW-1185">Reference proteome</keyword>
<comment type="caution">
    <text evidence="3">The sequence shown here is derived from an EMBL/GenBank/DDBJ whole genome shotgun (WGS) entry which is preliminary data.</text>
</comment>
<dbReference type="RefSeq" id="WP_068811717.1">
    <property type="nucleotide sequence ID" value="NZ_BMIY01000009.1"/>
</dbReference>
<keyword evidence="1" id="KW-0812">Transmembrane</keyword>
<dbReference type="EMBL" id="BMIY01000009">
    <property type="protein sequence ID" value="GFZ77805.1"/>
    <property type="molecule type" value="Genomic_DNA"/>
</dbReference>
<proteinExistence type="predicted"/>
<accession>A0A916VJ34</accession>
<sequence>MELLPLSFFEWAETTYLGYIGKTYGGVYATLGQSIHLMSLALLGGTVLVADLRLLGVVLRDVPSEVVTEQAHKWFRIALIAIVASGVFMAAAIAQKLFYNAAYWAKMYALIAGVLFVFAVKRPLLKGDHSQINPWVLRIVAIASILVWFTVAATGRWIGFS</sequence>
<feature type="transmembrane region" description="Helical" evidence="1">
    <location>
        <begin position="132"/>
        <end position="158"/>
    </location>
</feature>
<organism evidence="3 4">
    <name type="scientific">Pseudohongiella nitratireducens</name>
    <dbReference type="NCBI Taxonomy" id="1768907"/>
    <lineage>
        <taxon>Bacteria</taxon>
        <taxon>Pseudomonadati</taxon>
        <taxon>Pseudomonadota</taxon>
        <taxon>Gammaproteobacteria</taxon>
        <taxon>Pseudomonadales</taxon>
        <taxon>Pseudohongiellaceae</taxon>
        <taxon>Pseudohongiella</taxon>
    </lineage>
</organism>
<reference evidence="3" key="1">
    <citation type="journal article" date="2014" name="Int. J. Syst. Evol. Microbiol.">
        <title>Complete genome sequence of Corynebacterium casei LMG S-19264T (=DSM 44701T), isolated from a smear-ripened cheese.</title>
        <authorList>
            <consortium name="US DOE Joint Genome Institute (JGI-PGF)"/>
            <person name="Walter F."/>
            <person name="Albersmeier A."/>
            <person name="Kalinowski J."/>
            <person name="Ruckert C."/>
        </authorList>
    </citation>
    <scope>NUCLEOTIDE SEQUENCE</scope>
    <source>
        <strain evidence="3">CGMCC 1.15425</strain>
    </source>
</reference>
<evidence type="ECO:0000256" key="1">
    <source>
        <dbReference type="SAM" id="Phobius"/>
    </source>
</evidence>
<reference evidence="3" key="2">
    <citation type="submission" date="2020-09" db="EMBL/GenBank/DDBJ databases">
        <authorList>
            <person name="Sun Q."/>
            <person name="Zhou Y."/>
        </authorList>
    </citation>
    <scope>NUCLEOTIDE SEQUENCE</scope>
    <source>
        <strain evidence="3">CGMCC 1.15425</strain>
    </source>
</reference>
<protein>
    <recommendedName>
        <fullName evidence="2">DUF6644 domain-containing protein</fullName>
    </recommendedName>
</protein>
<feature type="transmembrane region" description="Helical" evidence="1">
    <location>
        <begin position="101"/>
        <end position="120"/>
    </location>
</feature>
<keyword evidence="1" id="KW-0472">Membrane</keyword>
<keyword evidence="1" id="KW-1133">Transmembrane helix</keyword>
<dbReference type="Proteomes" id="UP000627715">
    <property type="component" value="Unassembled WGS sequence"/>
</dbReference>
<feature type="transmembrane region" description="Helical" evidence="1">
    <location>
        <begin position="74"/>
        <end position="95"/>
    </location>
</feature>
<feature type="domain" description="DUF6644" evidence="2">
    <location>
        <begin position="8"/>
        <end position="161"/>
    </location>
</feature>
<name>A0A916VJ34_9GAMM</name>
<evidence type="ECO:0000313" key="3">
    <source>
        <dbReference type="EMBL" id="GFZ77805.1"/>
    </source>
</evidence>
<dbReference type="InterPro" id="IPR046586">
    <property type="entry name" value="DUF6644"/>
</dbReference>
<dbReference type="Pfam" id="PF20349">
    <property type="entry name" value="DUF6644"/>
    <property type="match status" value="1"/>
</dbReference>